<dbReference type="AlphaFoldDB" id="A0A9D4C9L3"/>
<keyword evidence="1" id="KW-1133">Transmembrane helix</keyword>
<gene>
    <name evidence="2" type="ORF">DPMN_062512</name>
</gene>
<sequence length="65" mass="7725">MPRDWKRMAGFPYPLFDEFICALRHALLKMHHRYVKLFRGVSIFVYALSVTWVDSYANGLVDVYL</sequence>
<organism evidence="2 3">
    <name type="scientific">Dreissena polymorpha</name>
    <name type="common">Zebra mussel</name>
    <name type="synonym">Mytilus polymorpha</name>
    <dbReference type="NCBI Taxonomy" id="45954"/>
    <lineage>
        <taxon>Eukaryota</taxon>
        <taxon>Metazoa</taxon>
        <taxon>Spiralia</taxon>
        <taxon>Lophotrochozoa</taxon>
        <taxon>Mollusca</taxon>
        <taxon>Bivalvia</taxon>
        <taxon>Autobranchia</taxon>
        <taxon>Heteroconchia</taxon>
        <taxon>Euheterodonta</taxon>
        <taxon>Imparidentia</taxon>
        <taxon>Neoheterodontei</taxon>
        <taxon>Myida</taxon>
        <taxon>Dreissenoidea</taxon>
        <taxon>Dreissenidae</taxon>
        <taxon>Dreissena</taxon>
    </lineage>
</organism>
<keyword evidence="3" id="KW-1185">Reference proteome</keyword>
<reference evidence="2" key="1">
    <citation type="journal article" date="2019" name="bioRxiv">
        <title>The Genome of the Zebra Mussel, Dreissena polymorpha: A Resource for Invasive Species Research.</title>
        <authorList>
            <person name="McCartney M.A."/>
            <person name="Auch B."/>
            <person name="Kono T."/>
            <person name="Mallez S."/>
            <person name="Zhang Y."/>
            <person name="Obille A."/>
            <person name="Becker A."/>
            <person name="Abrahante J.E."/>
            <person name="Garbe J."/>
            <person name="Badalamenti J.P."/>
            <person name="Herman A."/>
            <person name="Mangelson H."/>
            <person name="Liachko I."/>
            <person name="Sullivan S."/>
            <person name="Sone E.D."/>
            <person name="Koren S."/>
            <person name="Silverstein K.A.T."/>
            <person name="Beckman K.B."/>
            <person name="Gohl D.M."/>
        </authorList>
    </citation>
    <scope>NUCLEOTIDE SEQUENCE</scope>
    <source>
        <strain evidence="2">Duluth1</strain>
        <tissue evidence="2">Whole animal</tissue>
    </source>
</reference>
<name>A0A9D4C9L3_DREPO</name>
<dbReference type="EMBL" id="JAIWYP010000013">
    <property type="protein sequence ID" value="KAH3719662.1"/>
    <property type="molecule type" value="Genomic_DNA"/>
</dbReference>
<reference evidence="2" key="2">
    <citation type="submission" date="2020-11" db="EMBL/GenBank/DDBJ databases">
        <authorList>
            <person name="McCartney M.A."/>
            <person name="Auch B."/>
            <person name="Kono T."/>
            <person name="Mallez S."/>
            <person name="Becker A."/>
            <person name="Gohl D.M."/>
            <person name="Silverstein K.A.T."/>
            <person name="Koren S."/>
            <person name="Bechman K.B."/>
            <person name="Herman A."/>
            <person name="Abrahante J.E."/>
            <person name="Garbe J."/>
        </authorList>
    </citation>
    <scope>NUCLEOTIDE SEQUENCE</scope>
    <source>
        <strain evidence="2">Duluth1</strain>
        <tissue evidence="2">Whole animal</tissue>
    </source>
</reference>
<evidence type="ECO:0000313" key="2">
    <source>
        <dbReference type="EMBL" id="KAH3719662.1"/>
    </source>
</evidence>
<feature type="transmembrane region" description="Helical" evidence="1">
    <location>
        <begin position="37"/>
        <end position="57"/>
    </location>
</feature>
<evidence type="ECO:0000256" key="1">
    <source>
        <dbReference type="SAM" id="Phobius"/>
    </source>
</evidence>
<keyword evidence="1" id="KW-0472">Membrane</keyword>
<keyword evidence="1" id="KW-0812">Transmembrane</keyword>
<accession>A0A9D4C9L3</accession>
<dbReference type="Proteomes" id="UP000828390">
    <property type="component" value="Unassembled WGS sequence"/>
</dbReference>
<proteinExistence type="predicted"/>
<comment type="caution">
    <text evidence="2">The sequence shown here is derived from an EMBL/GenBank/DDBJ whole genome shotgun (WGS) entry which is preliminary data.</text>
</comment>
<protein>
    <submittedName>
        <fullName evidence="2">Uncharacterized protein</fullName>
    </submittedName>
</protein>
<evidence type="ECO:0000313" key="3">
    <source>
        <dbReference type="Proteomes" id="UP000828390"/>
    </source>
</evidence>